<dbReference type="Proteomes" id="UP000831701">
    <property type="component" value="Chromosome 2"/>
</dbReference>
<keyword evidence="2" id="KW-1185">Reference proteome</keyword>
<comment type="caution">
    <text evidence="1">The sequence shown here is derived from an EMBL/GenBank/DDBJ whole genome shotgun (WGS) entry which is preliminary data.</text>
</comment>
<protein>
    <submittedName>
        <fullName evidence="1">Uncharacterized protein</fullName>
    </submittedName>
</protein>
<evidence type="ECO:0000313" key="2">
    <source>
        <dbReference type="Proteomes" id="UP000831701"/>
    </source>
</evidence>
<evidence type="ECO:0000313" key="1">
    <source>
        <dbReference type="EMBL" id="KAI3376596.1"/>
    </source>
</evidence>
<name>A0ACB8X9I6_9TELE</name>
<reference evidence="1" key="1">
    <citation type="submission" date="2022-04" db="EMBL/GenBank/DDBJ databases">
        <title>Jade perch genome.</title>
        <authorList>
            <person name="Chao B."/>
        </authorList>
    </citation>
    <scope>NUCLEOTIDE SEQUENCE</scope>
    <source>
        <strain evidence="1">CB-2022</strain>
    </source>
</reference>
<proteinExistence type="predicted"/>
<sequence>MHFPISRTEPSLIGRTDRAAADSGKTRDCAFKSTRLGARTLSLLEDTAQLTWSFAWLSVDRFYLPREFTSTIITAAYIPPDADAKAAMNGLYEAISKQQTAYPEAAFNVAGDFNHSNLKTVLPKFHQHVSCQTRGDKTLDHVYTNIVGALHSNPPPPSGTV</sequence>
<dbReference type="EMBL" id="CM041532">
    <property type="protein sequence ID" value="KAI3376596.1"/>
    <property type="molecule type" value="Genomic_DNA"/>
</dbReference>
<organism evidence="1 2">
    <name type="scientific">Scortum barcoo</name>
    <name type="common">barcoo grunter</name>
    <dbReference type="NCBI Taxonomy" id="214431"/>
    <lineage>
        <taxon>Eukaryota</taxon>
        <taxon>Metazoa</taxon>
        <taxon>Chordata</taxon>
        <taxon>Craniata</taxon>
        <taxon>Vertebrata</taxon>
        <taxon>Euteleostomi</taxon>
        <taxon>Actinopterygii</taxon>
        <taxon>Neopterygii</taxon>
        <taxon>Teleostei</taxon>
        <taxon>Neoteleostei</taxon>
        <taxon>Acanthomorphata</taxon>
        <taxon>Eupercaria</taxon>
        <taxon>Centrarchiformes</taxon>
        <taxon>Terapontoidei</taxon>
        <taxon>Terapontidae</taxon>
        <taxon>Scortum</taxon>
    </lineage>
</organism>
<accession>A0ACB8X9I6</accession>
<gene>
    <name evidence="1" type="ORF">L3Q82_016467</name>
</gene>